<name>A0A3Q3WJT3_MOLML</name>
<dbReference type="AlphaFoldDB" id="A0A3Q3WJT3"/>
<evidence type="ECO:0000313" key="1">
    <source>
        <dbReference type="Ensembl" id="ENSMMOP00000012542.1"/>
    </source>
</evidence>
<reference evidence="1" key="2">
    <citation type="submission" date="2025-09" db="UniProtKB">
        <authorList>
            <consortium name="Ensembl"/>
        </authorList>
    </citation>
    <scope>IDENTIFICATION</scope>
</reference>
<reference evidence="1" key="1">
    <citation type="submission" date="2025-08" db="UniProtKB">
        <authorList>
            <consortium name="Ensembl"/>
        </authorList>
    </citation>
    <scope>IDENTIFICATION</scope>
</reference>
<protein>
    <submittedName>
        <fullName evidence="1">Uncharacterized protein</fullName>
    </submittedName>
</protein>
<dbReference type="Proteomes" id="UP000261620">
    <property type="component" value="Unplaced"/>
</dbReference>
<organism evidence="1 2">
    <name type="scientific">Mola mola</name>
    <name type="common">Ocean sunfish</name>
    <name type="synonym">Tetraodon mola</name>
    <dbReference type="NCBI Taxonomy" id="94237"/>
    <lineage>
        <taxon>Eukaryota</taxon>
        <taxon>Metazoa</taxon>
        <taxon>Chordata</taxon>
        <taxon>Craniata</taxon>
        <taxon>Vertebrata</taxon>
        <taxon>Euteleostomi</taxon>
        <taxon>Actinopterygii</taxon>
        <taxon>Neopterygii</taxon>
        <taxon>Teleostei</taxon>
        <taxon>Neoteleostei</taxon>
        <taxon>Acanthomorphata</taxon>
        <taxon>Eupercaria</taxon>
        <taxon>Tetraodontiformes</taxon>
        <taxon>Molidae</taxon>
        <taxon>Mola</taxon>
    </lineage>
</organism>
<keyword evidence="2" id="KW-1185">Reference proteome</keyword>
<proteinExistence type="predicted"/>
<evidence type="ECO:0000313" key="2">
    <source>
        <dbReference type="Proteomes" id="UP000261620"/>
    </source>
</evidence>
<accession>A0A3Q3WJT3</accession>
<dbReference type="Ensembl" id="ENSMMOT00000012747.1">
    <property type="protein sequence ID" value="ENSMMOP00000012542.1"/>
    <property type="gene ID" value="ENSMMOG00000009647.1"/>
</dbReference>
<sequence>MLLLQSSCRTKDKEELGAVGVGPCVSHGQHAWPIVPQFEVLISKLLPIDGFASSAIVSGKVPTLNEANRPVESKIHFSLQITLSHKRKVCCFSPYLHNDPATSFAANADVEVDAGVCHFCG</sequence>